<keyword evidence="7" id="KW-1185">Reference proteome</keyword>
<evidence type="ECO:0000259" key="5">
    <source>
        <dbReference type="SMART" id="SM00656"/>
    </source>
</evidence>
<sequence>MAPTHSFLKLLSVLALVACVLSFIQVAYAHPVSVDPAAVDLLTGYATLSGNTTGGEGGETVNVITLEDFRKAVAGATPRIVMVSGIIDIGNDVVNVGSYKTILGVGNNSGFTNGGLQILKQTNVIVRNLQFSFSKAPIDLLGLDLSTNIWIDHNEFFNDMDHGKDYYDGQVDITHACDYRHHLGLIQIPSCPLYFSFQVTVSWNRFHDHFKVSLVGHSDANAAQDTGYLKVTYHHNFFYDVNSRLPSIRFGSGHIYNNYFRNADTAVHSRMGAKVLVEYNVFHNVTTAIETEVDSDTAGYAIGKNNNYGGGHVNISRSGGPTIDYTYSFDPTADVVSIVTALSGLGIIA</sequence>
<comment type="similarity">
    <text evidence="1 3">Belongs to the polysaccharide lyase 1 family.</text>
</comment>
<evidence type="ECO:0000313" key="7">
    <source>
        <dbReference type="Proteomes" id="UP000274822"/>
    </source>
</evidence>
<protein>
    <submittedName>
        <fullName evidence="6">Pectin lyase fold/virulence factor</fullName>
    </submittedName>
</protein>
<feature type="domain" description="Pectate lyase" evidence="5">
    <location>
        <begin position="56"/>
        <end position="288"/>
    </location>
</feature>
<dbReference type="InterPro" id="IPR012334">
    <property type="entry name" value="Pectin_lyas_fold"/>
</dbReference>
<dbReference type="Pfam" id="PF00544">
    <property type="entry name" value="Pectate_lyase_4"/>
    <property type="match status" value="1"/>
</dbReference>
<keyword evidence="3" id="KW-0964">Secreted</keyword>
<keyword evidence="2 3" id="KW-0456">Lyase</keyword>
<evidence type="ECO:0000256" key="4">
    <source>
        <dbReference type="SAM" id="SignalP"/>
    </source>
</evidence>
<proteinExistence type="inferred from homology"/>
<reference evidence="6 7" key="1">
    <citation type="journal article" date="2018" name="New Phytol.">
        <title>Phylogenomics of Endogonaceae and evolution of mycorrhizas within Mucoromycota.</title>
        <authorList>
            <person name="Chang Y."/>
            <person name="Desiro A."/>
            <person name="Na H."/>
            <person name="Sandor L."/>
            <person name="Lipzen A."/>
            <person name="Clum A."/>
            <person name="Barry K."/>
            <person name="Grigoriev I.V."/>
            <person name="Martin F.M."/>
            <person name="Stajich J.E."/>
            <person name="Smith M.E."/>
            <person name="Bonito G."/>
            <person name="Spatafora J.W."/>
        </authorList>
    </citation>
    <scope>NUCLEOTIDE SEQUENCE [LARGE SCALE GENOMIC DNA]</scope>
    <source>
        <strain evidence="6 7">AD002</strain>
    </source>
</reference>
<dbReference type="InterPro" id="IPR002022">
    <property type="entry name" value="Pec_lyase"/>
</dbReference>
<dbReference type="Proteomes" id="UP000274822">
    <property type="component" value="Unassembled WGS sequence"/>
</dbReference>
<keyword evidence="3" id="KW-0624">Polysaccharide degradation</keyword>
<evidence type="ECO:0000256" key="2">
    <source>
        <dbReference type="ARBA" id="ARBA00023239"/>
    </source>
</evidence>
<dbReference type="GO" id="GO:0030570">
    <property type="term" value="F:pectate lyase activity"/>
    <property type="evidence" value="ECO:0007669"/>
    <property type="project" value="InterPro"/>
</dbReference>
<evidence type="ECO:0000256" key="3">
    <source>
        <dbReference type="RuleBase" id="RU361173"/>
    </source>
</evidence>
<organism evidence="6 7">
    <name type="scientific">Jimgerdemannia flammicorona</name>
    <dbReference type="NCBI Taxonomy" id="994334"/>
    <lineage>
        <taxon>Eukaryota</taxon>
        <taxon>Fungi</taxon>
        <taxon>Fungi incertae sedis</taxon>
        <taxon>Mucoromycota</taxon>
        <taxon>Mucoromycotina</taxon>
        <taxon>Endogonomycetes</taxon>
        <taxon>Endogonales</taxon>
        <taxon>Endogonaceae</taxon>
        <taxon>Jimgerdemannia</taxon>
    </lineage>
</organism>
<dbReference type="PANTHER" id="PTHR31683:SF18">
    <property type="entry name" value="PECTATE LYASE 21-RELATED"/>
    <property type="match status" value="1"/>
</dbReference>
<dbReference type="EMBL" id="RBNJ01017322">
    <property type="protein sequence ID" value="RUS24107.1"/>
    <property type="molecule type" value="Genomic_DNA"/>
</dbReference>
<evidence type="ECO:0000313" key="6">
    <source>
        <dbReference type="EMBL" id="RUS24107.1"/>
    </source>
</evidence>
<gene>
    <name evidence="6" type="ORF">BC938DRAFT_474120</name>
</gene>
<dbReference type="Gene3D" id="2.160.20.10">
    <property type="entry name" value="Single-stranded right-handed beta-helix, Pectin lyase-like"/>
    <property type="match status" value="1"/>
</dbReference>
<evidence type="ECO:0000256" key="1">
    <source>
        <dbReference type="ARBA" id="ARBA00010980"/>
    </source>
</evidence>
<dbReference type="SUPFAM" id="SSF51126">
    <property type="entry name" value="Pectin lyase-like"/>
    <property type="match status" value="1"/>
</dbReference>
<dbReference type="GO" id="GO:0000272">
    <property type="term" value="P:polysaccharide catabolic process"/>
    <property type="evidence" value="ECO:0007669"/>
    <property type="project" value="UniProtKB-KW"/>
</dbReference>
<name>A0A433Q2V6_9FUNG</name>
<comment type="caution">
    <text evidence="6">The sequence shown here is derived from an EMBL/GenBank/DDBJ whole genome shotgun (WGS) entry which is preliminary data.</text>
</comment>
<keyword evidence="4" id="KW-0732">Signal</keyword>
<feature type="signal peptide" evidence="4">
    <location>
        <begin position="1"/>
        <end position="29"/>
    </location>
</feature>
<dbReference type="PANTHER" id="PTHR31683">
    <property type="entry name" value="PECTATE LYASE 18-RELATED"/>
    <property type="match status" value="1"/>
</dbReference>
<keyword evidence="3" id="KW-0119">Carbohydrate metabolism</keyword>
<dbReference type="InterPro" id="IPR011050">
    <property type="entry name" value="Pectin_lyase_fold/virulence"/>
</dbReference>
<dbReference type="AlphaFoldDB" id="A0A433Q2V6"/>
<accession>A0A433Q2V6</accession>
<dbReference type="InterPro" id="IPR045032">
    <property type="entry name" value="PEL"/>
</dbReference>
<feature type="chain" id="PRO_5019398806" evidence="4">
    <location>
        <begin position="30"/>
        <end position="349"/>
    </location>
</feature>
<dbReference type="SMART" id="SM00656">
    <property type="entry name" value="Amb_all"/>
    <property type="match status" value="1"/>
</dbReference>
<comment type="subcellular location">
    <subcellularLocation>
        <location evidence="3">Secreted</location>
    </subcellularLocation>
</comment>
<dbReference type="GO" id="GO:0005576">
    <property type="term" value="C:extracellular region"/>
    <property type="evidence" value="ECO:0007669"/>
    <property type="project" value="UniProtKB-SubCell"/>
</dbReference>